<dbReference type="CDD" id="cd09597">
    <property type="entry name" value="M4_TLP"/>
    <property type="match status" value="1"/>
</dbReference>
<evidence type="ECO:0000256" key="4">
    <source>
        <dbReference type="ARBA" id="ARBA00022801"/>
    </source>
</evidence>
<dbReference type="GO" id="GO:0046872">
    <property type="term" value="F:metal ion binding"/>
    <property type="evidence" value="ECO:0007669"/>
    <property type="project" value="UniProtKB-UniRule"/>
</dbReference>
<dbReference type="Gene3D" id="1.10.390.10">
    <property type="entry name" value="Neutral Protease Domain 2"/>
    <property type="match status" value="1"/>
</dbReference>
<comment type="similarity">
    <text evidence="1 8">Belongs to the peptidase M4 family.</text>
</comment>
<dbReference type="GO" id="GO:0006508">
    <property type="term" value="P:proteolysis"/>
    <property type="evidence" value="ECO:0007669"/>
    <property type="project" value="UniProtKB-KW"/>
</dbReference>
<keyword evidence="3" id="KW-0479">Metal-binding</keyword>
<keyword evidence="6 8" id="KW-0482">Metalloprotease</keyword>
<dbReference type="EC" id="3.4.24.-" evidence="8"/>
<accession>A0AAE3ERP5</accession>
<feature type="domain" description="Peptidase M4" evidence="9">
    <location>
        <begin position="85"/>
        <end position="168"/>
    </location>
</feature>
<keyword evidence="2 8" id="KW-0645">Protease</keyword>
<name>A0AAE3ERP5_9FLAO</name>
<dbReference type="Pfam" id="PF01447">
    <property type="entry name" value="Peptidase_M4"/>
    <property type="match status" value="1"/>
</dbReference>
<dbReference type="GO" id="GO:0004222">
    <property type="term" value="F:metalloendopeptidase activity"/>
    <property type="evidence" value="ECO:0007669"/>
    <property type="project" value="UniProtKB-UniRule"/>
</dbReference>
<dbReference type="PANTHER" id="PTHR43579:SF1">
    <property type="entry name" value="NEUTRAL METALLOPROTEINASE"/>
    <property type="match status" value="1"/>
</dbReference>
<comment type="function">
    <text evidence="8">Extracellular zinc metalloprotease.</text>
</comment>
<feature type="active site" evidence="7">
    <location>
        <position position="161"/>
    </location>
</feature>
<evidence type="ECO:0000256" key="1">
    <source>
        <dbReference type="ARBA" id="ARBA00009388"/>
    </source>
</evidence>
<dbReference type="InterPro" id="IPR027268">
    <property type="entry name" value="Peptidase_M4/M1_CTD_sf"/>
</dbReference>
<dbReference type="InterPro" id="IPR052759">
    <property type="entry name" value="Metalloprotease_M4"/>
</dbReference>
<evidence type="ECO:0000313" key="12">
    <source>
        <dbReference type="Proteomes" id="UP001200642"/>
    </source>
</evidence>
<sequence length="338" mass="38096">MCKYHRCHIVPPYILEELAKRGSHGCKRTLNDSHRILQKRSTALNQILIEDFFVENGDRLIYDCKNQFQQRISLVLQEGGSKIEDEVANAAYATSGFVREYYRDTFGLNSVNGEGMDLVSNVHFGLDYNNAYWDGDEMTYGDGDNKDFKDFASAIDVVAHELTHGVTQFLANLEYYGQSGALNEHFSDVFGTIIKQQYLNQTIADADWLIGDLVVTEHFPGVAIRSMSAPGTANDYDRQPDHMKNYYTGTADNQGVHINSGIPNKAFYLSCQEIGIEDCALIWFQTLKSLWRTANFKDMLVILKREGQKLVEEKRVGMGAVAGIEKSFRAVGIEVQVV</sequence>
<keyword evidence="12" id="KW-1185">Reference proteome</keyword>
<comment type="cofactor">
    <cofactor evidence="8">
        <name>Zn(2+)</name>
        <dbReference type="ChEBI" id="CHEBI:29105"/>
    </cofactor>
</comment>
<dbReference type="GO" id="GO:0005576">
    <property type="term" value="C:extracellular region"/>
    <property type="evidence" value="ECO:0007669"/>
    <property type="project" value="UniProtKB-SubCell"/>
</dbReference>
<feature type="domain" description="Peptidase M4 C-terminal" evidence="10">
    <location>
        <begin position="171"/>
        <end position="333"/>
    </location>
</feature>
<evidence type="ECO:0000256" key="2">
    <source>
        <dbReference type="ARBA" id="ARBA00022670"/>
    </source>
</evidence>
<dbReference type="Proteomes" id="UP001200642">
    <property type="component" value="Unassembled WGS sequence"/>
</dbReference>
<comment type="caution">
    <text evidence="11">The sequence shown here is derived from an EMBL/GenBank/DDBJ whole genome shotgun (WGS) entry which is preliminary data.</text>
</comment>
<comment type="subcellular location">
    <subcellularLocation>
        <location evidence="8">Secreted</location>
    </subcellularLocation>
</comment>
<evidence type="ECO:0000256" key="6">
    <source>
        <dbReference type="ARBA" id="ARBA00023049"/>
    </source>
</evidence>
<dbReference type="PANTHER" id="PTHR43579">
    <property type="match status" value="1"/>
</dbReference>
<dbReference type="InterPro" id="IPR001570">
    <property type="entry name" value="Peptidase_M4_C_domain"/>
</dbReference>
<organism evidence="11 12">
    <name type="scientific">Cerina litoralis</name>
    <dbReference type="NCBI Taxonomy" id="2874477"/>
    <lineage>
        <taxon>Bacteria</taxon>
        <taxon>Pseudomonadati</taxon>
        <taxon>Bacteroidota</taxon>
        <taxon>Flavobacteriia</taxon>
        <taxon>Flavobacteriales</taxon>
        <taxon>Flavobacteriaceae</taxon>
        <taxon>Cerina</taxon>
    </lineage>
</organism>
<keyword evidence="8" id="KW-0964">Secreted</keyword>
<evidence type="ECO:0000256" key="8">
    <source>
        <dbReference type="RuleBase" id="RU366073"/>
    </source>
</evidence>
<keyword evidence="5 8" id="KW-0862">Zinc</keyword>
<dbReference type="PRINTS" id="PR00730">
    <property type="entry name" value="THERMOLYSIN"/>
</dbReference>
<proteinExistence type="inferred from homology"/>
<keyword evidence="4 8" id="KW-0378">Hydrolase</keyword>
<dbReference type="RefSeq" id="WP_317900814.1">
    <property type="nucleotide sequence ID" value="NZ_JAIRBC010000003.1"/>
</dbReference>
<evidence type="ECO:0000313" key="11">
    <source>
        <dbReference type="EMBL" id="MCG2459668.1"/>
    </source>
</evidence>
<evidence type="ECO:0000259" key="10">
    <source>
        <dbReference type="Pfam" id="PF02868"/>
    </source>
</evidence>
<evidence type="ECO:0000259" key="9">
    <source>
        <dbReference type="Pfam" id="PF01447"/>
    </source>
</evidence>
<evidence type="ECO:0000256" key="3">
    <source>
        <dbReference type="ARBA" id="ARBA00022723"/>
    </source>
</evidence>
<dbReference type="InterPro" id="IPR013856">
    <property type="entry name" value="Peptidase_M4_domain"/>
</dbReference>
<reference evidence="11" key="1">
    <citation type="submission" date="2023-02" db="EMBL/GenBank/DDBJ databases">
        <title>Genome of Flavobacteriaceae gen. nov. sp. strain F89.</title>
        <authorList>
            <person name="Wang Y."/>
        </authorList>
    </citation>
    <scope>NUCLEOTIDE SEQUENCE</scope>
    <source>
        <strain evidence="11">F89</strain>
    </source>
</reference>
<dbReference type="EMBL" id="JAIRBC010000003">
    <property type="protein sequence ID" value="MCG2459668.1"/>
    <property type="molecule type" value="Genomic_DNA"/>
</dbReference>
<dbReference type="Pfam" id="PF02868">
    <property type="entry name" value="Peptidase_M4_C"/>
    <property type="match status" value="1"/>
</dbReference>
<gene>
    <name evidence="11" type="ORF">K8352_02795</name>
</gene>
<protein>
    <recommendedName>
        <fullName evidence="8">Neutral metalloproteinase</fullName>
        <ecNumber evidence="8">3.4.24.-</ecNumber>
    </recommendedName>
</protein>
<dbReference type="InterPro" id="IPR023612">
    <property type="entry name" value="Peptidase_M4"/>
</dbReference>
<feature type="active site" description="Proton donor" evidence="7">
    <location>
        <position position="257"/>
    </location>
</feature>
<dbReference type="SUPFAM" id="SSF55486">
    <property type="entry name" value="Metalloproteases ('zincins'), catalytic domain"/>
    <property type="match status" value="1"/>
</dbReference>
<evidence type="ECO:0000256" key="5">
    <source>
        <dbReference type="ARBA" id="ARBA00022833"/>
    </source>
</evidence>
<dbReference type="AlphaFoldDB" id="A0AAE3ERP5"/>
<evidence type="ECO:0000256" key="7">
    <source>
        <dbReference type="PIRSR" id="PIRSR623612-1"/>
    </source>
</evidence>
<dbReference type="Gene3D" id="3.10.170.10">
    <property type="match status" value="1"/>
</dbReference>